<feature type="transmembrane region" description="Helical" evidence="2">
    <location>
        <begin position="191"/>
        <end position="208"/>
    </location>
</feature>
<evidence type="ECO:0000259" key="4">
    <source>
        <dbReference type="Pfam" id="PF26059"/>
    </source>
</evidence>
<dbReference type="Proteomes" id="UP000017048">
    <property type="component" value="Unassembled WGS sequence"/>
</dbReference>
<evidence type="ECO:0000313" key="6">
    <source>
        <dbReference type="Proteomes" id="UP000017048"/>
    </source>
</evidence>
<protein>
    <recommendedName>
        <fullName evidence="4">DUF8020 domain-containing protein</fullName>
    </recommendedName>
</protein>
<reference evidence="5 6" key="1">
    <citation type="journal article" date="2014" name="BMC Genomics">
        <title>Genome based analysis of type-I polyketide synthase and nonribosomal peptide synthetase gene clusters in seven strains of five representative Nocardia species.</title>
        <authorList>
            <person name="Komaki H."/>
            <person name="Ichikawa N."/>
            <person name="Hosoyama A."/>
            <person name="Takahashi-Nakaguchi A."/>
            <person name="Matsuzawa T."/>
            <person name="Suzuki K."/>
            <person name="Fujita N."/>
            <person name="Gonoi T."/>
        </authorList>
    </citation>
    <scope>NUCLEOTIDE SEQUENCE [LARGE SCALE GENOMIC DNA]</scope>
    <source>
        <strain evidence="5 6">NBRC 15531</strain>
    </source>
</reference>
<keyword evidence="2" id="KW-1133">Transmembrane helix</keyword>
<keyword evidence="3" id="KW-0732">Signal</keyword>
<evidence type="ECO:0000256" key="3">
    <source>
        <dbReference type="SAM" id="SignalP"/>
    </source>
</evidence>
<evidence type="ECO:0000313" key="5">
    <source>
        <dbReference type="EMBL" id="GAD83785.1"/>
    </source>
</evidence>
<feature type="chain" id="PRO_5004659147" description="DUF8020 domain-containing protein" evidence="3">
    <location>
        <begin position="21"/>
        <end position="225"/>
    </location>
</feature>
<dbReference type="EMBL" id="BAFO02000020">
    <property type="protein sequence ID" value="GAD83785.1"/>
    <property type="molecule type" value="Genomic_DNA"/>
</dbReference>
<dbReference type="Pfam" id="PF26059">
    <property type="entry name" value="DUF8020"/>
    <property type="match status" value="1"/>
</dbReference>
<proteinExistence type="predicted"/>
<feature type="compositionally biased region" description="Polar residues" evidence="1">
    <location>
        <begin position="38"/>
        <end position="51"/>
    </location>
</feature>
<feature type="region of interest" description="Disordered" evidence="1">
    <location>
        <begin position="17"/>
        <end position="54"/>
    </location>
</feature>
<evidence type="ECO:0000256" key="2">
    <source>
        <dbReference type="SAM" id="Phobius"/>
    </source>
</evidence>
<feature type="transmembrane region" description="Helical" evidence="2">
    <location>
        <begin position="161"/>
        <end position="184"/>
    </location>
</feature>
<dbReference type="AlphaFoldDB" id="U5E8V2"/>
<gene>
    <name evidence="5" type="ORF">NCAST_20_03540</name>
</gene>
<evidence type="ECO:0000256" key="1">
    <source>
        <dbReference type="SAM" id="MobiDB-lite"/>
    </source>
</evidence>
<accession>U5E8V2</accession>
<keyword evidence="6" id="KW-1185">Reference proteome</keyword>
<dbReference type="eggNOG" id="ENOG5031ECA">
    <property type="taxonomic scope" value="Bacteria"/>
</dbReference>
<feature type="domain" description="DUF8020" evidence="4">
    <location>
        <begin position="61"/>
        <end position="134"/>
    </location>
</feature>
<organism evidence="5 6">
    <name type="scientific">Nocardia asteroides NBRC 15531</name>
    <dbReference type="NCBI Taxonomy" id="1110697"/>
    <lineage>
        <taxon>Bacteria</taxon>
        <taxon>Bacillati</taxon>
        <taxon>Actinomycetota</taxon>
        <taxon>Actinomycetes</taxon>
        <taxon>Mycobacteriales</taxon>
        <taxon>Nocardiaceae</taxon>
        <taxon>Nocardia</taxon>
    </lineage>
</organism>
<keyword evidence="2" id="KW-0472">Membrane</keyword>
<comment type="caution">
    <text evidence="5">The sequence shown here is derived from an EMBL/GenBank/DDBJ whole genome shotgun (WGS) entry which is preliminary data.</text>
</comment>
<keyword evidence="2" id="KW-0812">Transmembrane</keyword>
<feature type="signal peptide" evidence="3">
    <location>
        <begin position="1"/>
        <end position="20"/>
    </location>
</feature>
<name>U5E8V2_NOCAS</name>
<dbReference type="InterPro" id="IPR058333">
    <property type="entry name" value="DUF8020"/>
</dbReference>
<sequence>MIGAALLAVGVTLASSGVGAAEPGTQPGITPLPAPTTEPAQPGSTPGTQPGIQLRGVDKSVNYQVGASENRRAVVTTLDAGRFQLVHDAKVVTVTDAEGAVIAALPMVVRLGEHEVPLTPTIDAAGTSLTLTPVGESDTPVRDISAQERFFAETQRLQPEIIQGAVIGAAIGFVLGFPLGLFVLDFITVPVATVAGAAIGALAGYALAGGQPAIDTAIAYVTGAP</sequence>